<keyword evidence="5" id="KW-0804">Transcription</keyword>
<gene>
    <name evidence="9" type="ORF">BRAA07T29419Z</name>
    <name evidence="8" type="ORF">BRAPAZ1V2_A07P18760.2</name>
</gene>
<keyword evidence="3" id="KW-0175">Coiled coil</keyword>
<accession>A0A3P6AVW7</accession>
<evidence type="ECO:0000256" key="4">
    <source>
        <dbReference type="ARBA" id="ARBA00023125"/>
    </source>
</evidence>
<name>A0A3P6AVW7_BRACM</name>
<evidence type="ECO:0000313" key="9">
    <source>
        <dbReference type="EMBL" id="VDC98226.1"/>
    </source>
</evidence>
<keyword evidence="4" id="KW-0238">DNA-binding</keyword>
<sequence>MTDHKQLRNWSQFDDYEFIQEENLFSLFDHSLSFDYNSSTNNPLSDIQTQTWFSFQDIINVDPISTCFLAGDHTFMASDDLQAISTFSQADVFSGSWNEITGNFNNHFEPIRDEMSSIGIPNMEMILHESNNTMKELTCYKRRERTDGVLVKSLSREEIKPYFYMPITKAAKELNVGLTLLKKKSRELGISRWPHRKLMSIQGIITNLLDHLGKTEDERIRSKLTKALKILEREKKMIEEDPNLEFGDETKSKKTQAKITNTTHVDIHASKYKPSSRAREDIPTINPTVISVDGGSLVTTCGGEKKTLDFVNTFVVADAVQDRSFVQRLRLRFRRFQL</sequence>
<dbReference type="GO" id="GO:0003677">
    <property type="term" value="F:DNA binding"/>
    <property type="evidence" value="ECO:0007669"/>
    <property type="project" value="UniProtKB-KW"/>
</dbReference>
<dbReference type="AlphaFoldDB" id="A0A3P6AVW7"/>
<dbReference type="Proteomes" id="UP000694005">
    <property type="component" value="Chromosome A07"/>
</dbReference>
<proteinExistence type="predicted"/>
<evidence type="ECO:0000256" key="1">
    <source>
        <dbReference type="ARBA" id="ARBA00004049"/>
    </source>
</evidence>
<evidence type="ECO:0000313" key="8">
    <source>
        <dbReference type="EMBL" id="CAG7902232.1"/>
    </source>
</evidence>
<dbReference type="InterPro" id="IPR003035">
    <property type="entry name" value="RWP-RK_dom"/>
</dbReference>
<organism evidence="9">
    <name type="scientific">Brassica campestris</name>
    <name type="common">Field mustard</name>
    <dbReference type="NCBI Taxonomy" id="3711"/>
    <lineage>
        <taxon>Eukaryota</taxon>
        <taxon>Viridiplantae</taxon>
        <taxon>Streptophyta</taxon>
        <taxon>Embryophyta</taxon>
        <taxon>Tracheophyta</taxon>
        <taxon>Spermatophyta</taxon>
        <taxon>Magnoliopsida</taxon>
        <taxon>eudicotyledons</taxon>
        <taxon>Gunneridae</taxon>
        <taxon>Pentapetalae</taxon>
        <taxon>rosids</taxon>
        <taxon>malvids</taxon>
        <taxon>Brassicales</taxon>
        <taxon>Brassicaceae</taxon>
        <taxon>Brassiceae</taxon>
        <taxon>Brassica</taxon>
    </lineage>
</organism>
<dbReference type="Pfam" id="PF02042">
    <property type="entry name" value="RWP-RK"/>
    <property type="match status" value="1"/>
</dbReference>
<dbReference type="InterPro" id="IPR044607">
    <property type="entry name" value="RKD-like"/>
</dbReference>
<evidence type="ECO:0000256" key="5">
    <source>
        <dbReference type="ARBA" id="ARBA00023163"/>
    </source>
</evidence>
<evidence type="ECO:0000259" key="7">
    <source>
        <dbReference type="PROSITE" id="PS51519"/>
    </source>
</evidence>
<dbReference type="PROSITE" id="PS51519">
    <property type="entry name" value="RWP_RK"/>
    <property type="match status" value="1"/>
</dbReference>
<dbReference type="PANTHER" id="PTHR46373:SF22">
    <property type="entry name" value="RWP-RK DOMAIN-CONTAINING PROTEIN"/>
    <property type="match status" value="1"/>
</dbReference>
<evidence type="ECO:0000256" key="3">
    <source>
        <dbReference type="ARBA" id="ARBA00023054"/>
    </source>
</evidence>
<dbReference type="EMBL" id="LS974623">
    <property type="protein sequence ID" value="CAG7902232.1"/>
    <property type="molecule type" value="Genomic_DNA"/>
</dbReference>
<keyword evidence="2" id="KW-0805">Transcription regulation</keyword>
<evidence type="ECO:0000256" key="2">
    <source>
        <dbReference type="ARBA" id="ARBA00023015"/>
    </source>
</evidence>
<reference evidence="9" key="1">
    <citation type="submission" date="2018-11" db="EMBL/GenBank/DDBJ databases">
        <authorList>
            <consortium name="Genoscope - CEA"/>
            <person name="William W."/>
        </authorList>
    </citation>
    <scope>NUCLEOTIDE SEQUENCE</scope>
</reference>
<protein>
    <recommendedName>
        <fullName evidence="7">RWP-RK domain-containing protein</fullName>
    </recommendedName>
</protein>
<comment type="function">
    <text evidence="1">Putative transcription factor.</text>
</comment>
<evidence type="ECO:0000256" key="6">
    <source>
        <dbReference type="ARBA" id="ARBA00023242"/>
    </source>
</evidence>
<dbReference type="Gramene" id="A07p18760.2_BraZ1">
    <property type="protein sequence ID" value="A07p18760.2_BraZ1.CDS"/>
    <property type="gene ID" value="A07g18760.2_BraZ1"/>
</dbReference>
<feature type="domain" description="RWP-RK" evidence="7">
    <location>
        <begin position="136"/>
        <end position="221"/>
    </location>
</feature>
<dbReference type="PANTHER" id="PTHR46373">
    <property type="entry name" value="PROTEIN RKD4"/>
    <property type="match status" value="1"/>
</dbReference>
<dbReference type="EMBL" id="LR031574">
    <property type="protein sequence ID" value="VDC98226.1"/>
    <property type="molecule type" value="Genomic_DNA"/>
</dbReference>
<keyword evidence="6" id="KW-0539">Nucleus</keyword>
<dbReference type="GO" id="GO:0003700">
    <property type="term" value="F:DNA-binding transcription factor activity"/>
    <property type="evidence" value="ECO:0007669"/>
    <property type="project" value="InterPro"/>
</dbReference>